<accession>A0A8J5G4J8</accession>
<keyword evidence="4" id="KW-1185">Reference proteome</keyword>
<dbReference type="EMBL" id="JACMSC010000012">
    <property type="protein sequence ID" value="KAG6498247.1"/>
    <property type="molecule type" value="Genomic_DNA"/>
</dbReference>
<evidence type="ECO:0000256" key="1">
    <source>
        <dbReference type="SAM" id="MobiDB-lite"/>
    </source>
</evidence>
<feature type="transmembrane region" description="Helical" evidence="2">
    <location>
        <begin position="129"/>
        <end position="147"/>
    </location>
</feature>
<evidence type="ECO:0000256" key="2">
    <source>
        <dbReference type="SAM" id="Phobius"/>
    </source>
</evidence>
<feature type="compositionally biased region" description="Basic and acidic residues" evidence="1">
    <location>
        <begin position="1"/>
        <end position="12"/>
    </location>
</feature>
<evidence type="ECO:0000313" key="4">
    <source>
        <dbReference type="Proteomes" id="UP000734854"/>
    </source>
</evidence>
<evidence type="ECO:0000313" key="3">
    <source>
        <dbReference type="EMBL" id="KAG6498247.1"/>
    </source>
</evidence>
<feature type="region of interest" description="Disordered" evidence="1">
    <location>
        <begin position="1"/>
        <end position="23"/>
    </location>
</feature>
<proteinExistence type="predicted"/>
<keyword evidence="2" id="KW-0812">Transmembrane</keyword>
<keyword evidence="2" id="KW-1133">Transmembrane helix</keyword>
<dbReference type="Proteomes" id="UP000734854">
    <property type="component" value="Unassembled WGS sequence"/>
</dbReference>
<protein>
    <submittedName>
        <fullName evidence="3">Uncharacterized protein</fullName>
    </submittedName>
</protein>
<sequence length="202" mass="21986">MARSAEREELPEKANPAIGCHRNSRLPPASNWHLKRGCRLRRPIRNQSFSGSRQSGPVTALVTRKLHGAVRKEKTSTRGVGWPSSGDPLAAFSARKLATAVWHLPAVGFIGSERQGRVARLGLEAGNHVCIYAAFILLACSFTVIAFPQNKPNATHLQCPNVCDHDGRILHNSKGNELGSLISPCSLNTSTQKVILRLWSIG</sequence>
<organism evidence="3 4">
    <name type="scientific">Zingiber officinale</name>
    <name type="common">Ginger</name>
    <name type="synonym">Amomum zingiber</name>
    <dbReference type="NCBI Taxonomy" id="94328"/>
    <lineage>
        <taxon>Eukaryota</taxon>
        <taxon>Viridiplantae</taxon>
        <taxon>Streptophyta</taxon>
        <taxon>Embryophyta</taxon>
        <taxon>Tracheophyta</taxon>
        <taxon>Spermatophyta</taxon>
        <taxon>Magnoliopsida</taxon>
        <taxon>Liliopsida</taxon>
        <taxon>Zingiberales</taxon>
        <taxon>Zingiberaceae</taxon>
        <taxon>Zingiber</taxon>
    </lineage>
</organism>
<dbReference type="AlphaFoldDB" id="A0A8J5G4J8"/>
<comment type="caution">
    <text evidence="3">The sequence shown here is derived from an EMBL/GenBank/DDBJ whole genome shotgun (WGS) entry which is preliminary data.</text>
</comment>
<gene>
    <name evidence="3" type="ORF">ZIOFF_046159</name>
</gene>
<reference evidence="3 4" key="1">
    <citation type="submission" date="2020-08" db="EMBL/GenBank/DDBJ databases">
        <title>Plant Genome Project.</title>
        <authorList>
            <person name="Zhang R.-G."/>
        </authorList>
    </citation>
    <scope>NUCLEOTIDE SEQUENCE [LARGE SCALE GENOMIC DNA]</scope>
    <source>
        <tissue evidence="3">Rhizome</tissue>
    </source>
</reference>
<keyword evidence="2" id="KW-0472">Membrane</keyword>
<name>A0A8J5G4J8_ZINOF</name>